<dbReference type="InterPro" id="IPR048454">
    <property type="entry name" value="YetF_N"/>
</dbReference>
<gene>
    <name evidence="11" type="ORF">IGS68_10980</name>
</gene>
<comment type="subcellular location">
    <subcellularLocation>
        <location evidence="1">Cell membrane</location>
        <topology evidence="1">Multi-pass membrane protein</topology>
    </subcellularLocation>
</comment>
<organism evidence="11 12">
    <name type="scientific">Skermanella cutis</name>
    <dbReference type="NCBI Taxonomy" id="2775420"/>
    <lineage>
        <taxon>Bacteria</taxon>
        <taxon>Pseudomonadati</taxon>
        <taxon>Pseudomonadota</taxon>
        <taxon>Alphaproteobacteria</taxon>
        <taxon>Rhodospirillales</taxon>
        <taxon>Azospirillaceae</taxon>
        <taxon>Skermanella</taxon>
    </lineage>
</organism>
<accession>A0ABX7BEI8</accession>
<feature type="domain" description="YetF-like N-terminal transmembrane" evidence="10">
    <location>
        <begin position="17"/>
        <end position="83"/>
    </location>
</feature>
<dbReference type="InterPro" id="IPR023090">
    <property type="entry name" value="UPF0702_alpha/beta_dom_sf"/>
</dbReference>
<keyword evidence="5 8" id="KW-1133">Transmembrane helix</keyword>
<dbReference type="RefSeq" id="WP_201079854.1">
    <property type="nucleotide sequence ID" value="NZ_CP067420.1"/>
</dbReference>
<evidence type="ECO:0000256" key="4">
    <source>
        <dbReference type="ARBA" id="ARBA00022692"/>
    </source>
</evidence>
<dbReference type="EMBL" id="CP067420">
    <property type="protein sequence ID" value="QQP91683.1"/>
    <property type="molecule type" value="Genomic_DNA"/>
</dbReference>
<evidence type="ECO:0000313" key="11">
    <source>
        <dbReference type="EMBL" id="QQP91683.1"/>
    </source>
</evidence>
<evidence type="ECO:0000256" key="7">
    <source>
        <dbReference type="SAM" id="MobiDB-lite"/>
    </source>
</evidence>
<keyword evidence="12" id="KW-1185">Reference proteome</keyword>
<sequence>MFFDDWTGLLRTLVVGVLAYIAIIILLRITGKRTLSKMNAFDMIVTVALGSTLATVLLSQSVALAEGILAFAVLIFLQMIVAWASARWQGVRDLVKAEPTLLLHKGNILDKALLDARVAPEEVMAAVRSSGFASMEQVEAVVLETDGTFSVVGPSSDGSTSALANVPKPGPAAHSSDAA</sequence>
<dbReference type="Proteomes" id="UP000595197">
    <property type="component" value="Chromosome"/>
</dbReference>
<evidence type="ECO:0000256" key="8">
    <source>
        <dbReference type="SAM" id="Phobius"/>
    </source>
</evidence>
<feature type="region of interest" description="Disordered" evidence="7">
    <location>
        <begin position="153"/>
        <end position="179"/>
    </location>
</feature>
<evidence type="ECO:0000259" key="10">
    <source>
        <dbReference type="Pfam" id="PF20730"/>
    </source>
</evidence>
<proteinExistence type="inferred from homology"/>
<dbReference type="InterPro" id="IPR007353">
    <property type="entry name" value="DUF421"/>
</dbReference>
<comment type="similarity">
    <text evidence="2">Belongs to the UPF0702 family.</text>
</comment>
<keyword evidence="4 8" id="KW-0812">Transmembrane</keyword>
<evidence type="ECO:0000256" key="6">
    <source>
        <dbReference type="ARBA" id="ARBA00023136"/>
    </source>
</evidence>
<feature type="transmembrane region" description="Helical" evidence="8">
    <location>
        <begin position="64"/>
        <end position="86"/>
    </location>
</feature>
<name>A0ABX7BEI8_9PROT</name>
<feature type="domain" description="YetF C-terminal" evidence="9">
    <location>
        <begin position="87"/>
        <end position="155"/>
    </location>
</feature>
<feature type="transmembrane region" description="Helical" evidence="8">
    <location>
        <begin position="6"/>
        <end position="27"/>
    </location>
</feature>
<feature type="transmembrane region" description="Helical" evidence="8">
    <location>
        <begin position="39"/>
        <end position="58"/>
    </location>
</feature>
<dbReference type="PANTHER" id="PTHR34582">
    <property type="entry name" value="UPF0702 TRANSMEMBRANE PROTEIN YCAP"/>
    <property type="match status" value="1"/>
</dbReference>
<evidence type="ECO:0000256" key="5">
    <source>
        <dbReference type="ARBA" id="ARBA00022989"/>
    </source>
</evidence>
<keyword evidence="6 8" id="KW-0472">Membrane</keyword>
<dbReference type="Gene3D" id="3.30.240.20">
    <property type="entry name" value="bsu07140 like domains"/>
    <property type="match status" value="1"/>
</dbReference>
<protein>
    <submittedName>
        <fullName evidence="11">DUF421 domain-containing protein</fullName>
    </submittedName>
</protein>
<evidence type="ECO:0000256" key="2">
    <source>
        <dbReference type="ARBA" id="ARBA00006448"/>
    </source>
</evidence>
<evidence type="ECO:0000313" key="12">
    <source>
        <dbReference type="Proteomes" id="UP000595197"/>
    </source>
</evidence>
<reference evidence="11" key="1">
    <citation type="submission" date="2021-02" db="EMBL/GenBank/DDBJ databases">
        <title>Skermanella TT6 skin isolate.</title>
        <authorList>
            <person name="Lee K."/>
            <person name="Ganzorig M."/>
        </authorList>
    </citation>
    <scope>NUCLEOTIDE SEQUENCE</scope>
    <source>
        <strain evidence="11">TT6</strain>
    </source>
</reference>
<evidence type="ECO:0000259" key="9">
    <source>
        <dbReference type="Pfam" id="PF04239"/>
    </source>
</evidence>
<keyword evidence="3" id="KW-1003">Cell membrane</keyword>
<evidence type="ECO:0000256" key="3">
    <source>
        <dbReference type="ARBA" id="ARBA00022475"/>
    </source>
</evidence>
<evidence type="ECO:0000256" key="1">
    <source>
        <dbReference type="ARBA" id="ARBA00004651"/>
    </source>
</evidence>
<dbReference type="PANTHER" id="PTHR34582:SF6">
    <property type="entry name" value="UPF0702 TRANSMEMBRANE PROTEIN YCAP"/>
    <property type="match status" value="1"/>
</dbReference>
<dbReference type="Pfam" id="PF20730">
    <property type="entry name" value="YetF_N"/>
    <property type="match status" value="1"/>
</dbReference>
<dbReference type="Pfam" id="PF04239">
    <property type="entry name" value="DUF421"/>
    <property type="match status" value="1"/>
</dbReference>